<dbReference type="AlphaFoldDB" id="A0A171DEJ3"/>
<organism evidence="3 4">
    <name type="scientific">Planomonospora sphaerica</name>
    <dbReference type="NCBI Taxonomy" id="161355"/>
    <lineage>
        <taxon>Bacteria</taxon>
        <taxon>Bacillati</taxon>
        <taxon>Actinomycetota</taxon>
        <taxon>Actinomycetes</taxon>
        <taxon>Streptosporangiales</taxon>
        <taxon>Streptosporangiaceae</taxon>
        <taxon>Planomonospora</taxon>
    </lineage>
</organism>
<evidence type="ECO:0000313" key="3">
    <source>
        <dbReference type="EMBL" id="GAT68151.1"/>
    </source>
</evidence>
<dbReference type="EMBL" id="BDCX01000009">
    <property type="protein sequence ID" value="GAT68151.1"/>
    <property type="molecule type" value="Genomic_DNA"/>
</dbReference>
<proteinExistence type="predicted"/>
<dbReference type="Gene3D" id="3.30.559.30">
    <property type="entry name" value="Nonribosomal peptide synthetase, condensation domain"/>
    <property type="match status" value="1"/>
</dbReference>
<reference evidence="3 4" key="1">
    <citation type="journal article" date="2016" name="Genome Announc.">
        <title>Draft Genome Sequence of Planomonospora sphaerica JCM9374, a Rare Actinomycete.</title>
        <authorList>
            <person name="Dohra H."/>
            <person name="Suzuki T."/>
            <person name="Inoue Y."/>
            <person name="Kodani S."/>
        </authorList>
    </citation>
    <scope>NUCLEOTIDE SEQUENCE [LARGE SCALE GENOMIC DNA]</scope>
    <source>
        <strain evidence="3 4">JCM 9374</strain>
    </source>
</reference>
<reference evidence="4" key="2">
    <citation type="submission" date="2016-04" db="EMBL/GenBank/DDBJ databases">
        <title>Planomonospora sphaerica JCM9374 whole genome shotgun sequence.</title>
        <authorList>
            <person name="Suzuki T."/>
            <person name="Dohra H."/>
            <person name="Kodani S."/>
        </authorList>
    </citation>
    <scope>NUCLEOTIDE SEQUENCE [LARGE SCALE GENOMIC DNA]</scope>
    <source>
        <strain evidence="4">JCM 9374</strain>
    </source>
</reference>
<feature type="compositionally biased region" description="Basic and acidic residues" evidence="1">
    <location>
        <begin position="514"/>
        <end position="524"/>
    </location>
</feature>
<evidence type="ECO:0000256" key="1">
    <source>
        <dbReference type="SAM" id="MobiDB-lite"/>
    </source>
</evidence>
<protein>
    <submittedName>
        <fullName evidence="3">Non-ribosomal peptide synthase/polyketide synthase</fullName>
    </submittedName>
</protein>
<dbReference type="PANTHER" id="PTHR45527">
    <property type="entry name" value="NONRIBOSOMAL PEPTIDE SYNTHETASE"/>
    <property type="match status" value="1"/>
</dbReference>
<dbReference type="GO" id="GO:0003824">
    <property type="term" value="F:catalytic activity"/>
    <property type="evidence" value="ECO:0007669"/>
    <property type="project" value="InterPro"/>
</dbReference>
<evidence type="ECO:0000313" key="4">
    <source>
        <dbReference type="Proteomes" id="UP000077701"/>
    </source>
</evidence>
<dbReference type="InterPro" id="IPR001242">
    <property type="entry name" value="Condensation_dom"/>
</dbReference>
<dbReference type="GO" id="GO:0044550">
    <property type="term" value="P:secondary metabolite biosynthetic process"/>
    <property type="evidence" value="ECO:0007669"/>
    <property type="project" value="TreeGrafter"/>
</dbReference>
<dbReference type="GO" id="GO:0031177">
    <property type="term" value="F:phosphopantetheine binding"/>
    <property type="evidence" value="ECO:0007669"/>
    <property type="project" value="TreeGrafter"/>
</dbReference>
<comment type="caution">
    <text evidence="3">The sequence shown here is derived from an EMBL/GenBank/DDBJ whole genome shotgun (WGS) entry which is preliminary data.</text>
</comment>
<dbReference type="STRING" id="161355.PS9374_03812"/>
<feature type="region of interest" description="Disordered" evidence="1">
    <location>
        <begin position="495"/>
        <end position="524"/>
    </location>
</feature>
<dbReference type="Proteomes" id="UP000077701">
    <property type="component" value="Unassembled WGS sequence"/>
</dbReference>
<name>A0A171DEJ3_9ACTN</name>
<feature type="domain" description="Condensation" evidence="2">
    <location>
        <begin position="76"/>
        <end position="499"/>
    </location>
</feature>
<dbReference type="PANTHER" id="PTHR45527:SF1">
    <property type="entry name" value="FATTY ACID SYNTHASE"/>
    <property type="match status" value="1"/>
</dbReference>
<dbReference type="Gene3D" id="3.30.559.10">
    <property type="entry name" value="Chloramphenicol acetyltransferase-like domain"/>
    <property type="match status" value="1"/>
</dbReference>
<evidence type="ECO:0000259" key="2">
    <source>
        <dbReference type="Pfam" id="PF00668"/>
    </source>
</evidence>
<sequence length="524" mass="56661">MTGETRGGGGAVTGEERRAALLARLAALPPERREALRALTLAGAATGRKAPVDGGEGGAGAQVPEVPGSAEAGRSWPLSFGQERLWFLNRFDPADTVYNTPWCVRLRGPVDAGALAEALTRVAGRHHVLRARFRLDGDRPVQVVAPAGPVPLEVAEVAGDPAPAVVELVNRPFDLESDPPLRAALLRLDDGTSLLCLVLHHIVVDGWSLDVLMRELAECYAARREGRGPVLEELPMQYTDFAVEDRRRDRTARLEYWTRTLAGVPVLDLPADLPRPARWTGRGGQEPLRVPGGTVARLEEVARRERCTLFMALVAAYQAALGLLAGQDDLCVGVPVAGRGRTELAPLIGYFSTTLVLRADLSGDPTFRELLGRTRVTLLRGLQHADAPFEQILGALRLPRDLSRPPLLQAMFNLHNMPKDDLLRTSMGDLEVEVYPVPAAGRTKAEVSVDLWRAGEGLGGVLDYGCDLFTAETARRFARAFTGLLERAGTGPDLRLSELGGADMDPARTGDPTPDPRRKGDERC</sequence>
<accession>A0A171DEJ3</accession>
<dbReference type="GO" id="GO:0043041">
    <property type="term" value="P:amino acid activation for nonribosomal peptide biosynthetic process"/>
    <property type="evidence" value="ECO:0007669"/>
    <property type="project" value="TreeGrafter"/>
</dbReference>
<dbReference type="CDD" id="cd19531">
    <property type="entry name" value="LCL_NRPS-like"/>
    <property type="match status" value="1"/>
</dbReference>
<keyword evidence="4" id="KW-1185">Reference proteome</keyword>
<gene>
    <name evidence="3" type="ORF">PS9374_03812</name>
</gene>
<dbReference type="GO" id="GO:0008610">
    <property type="term" value="P:lipid biosynthetic process"/>
    <property type="evidence" value="ECO:0007669"/>
    <property type="project" value="UniProtKB-ARBA"/>
</dbReference>
<dbReference type="InterPro" id="IPR023213">
    <property type="entry name" value="CAT-like_dom_sf"/>
</dbReference>
<dbReference type="SUPFAM" id="SSF52777">
    <property type="entry name" value="CoA-dependent acyltransferases"/>
    <property type="match status" value="2"/>
</dbReference>
<feature type="region of interest" description="Disordered" evidence="1">
    <location>
        <begin position="47"/>
        <end position="74"/>
    </location>
</feature>
<dbReference type="Pfam" id="PF00668">
    <property type="entry name" value="Condensation"/>
    <property type="match status" value="1"/>
</dbReference>
<dbReference type="GO" id="GO:0005829">
    <property type="term" value="C:cytosol"/>
    <property type="evidence" value="ECO:0007669"/>
    <property type="project" value="TreeGrafter"/>
</dbReference>